<evidence type="ECO:0000313" key="3">
    <source>
        <dbReference type="Proteomes" id="UP000006048"/>
    </source>
</evidence>
<keyword evidence="3" id="KW-1185">Reference proteome</keyword>
<reference evidence="2 3" key="1">
    <citation type="submission" date="2012-06" db="EMBL/GenBank/DDBJ databases">
        <title>The complete chromosome of genome of Turneriella parva DSM 21527.</title>
        <authorList>
            <consortium name="US DOE Joint Genome Institute (JGI-PGF)"/>
            <person name="Lucas S."/>
            <person name="Han J."/>
            <person name="Lapidus A."/>
            <person name="Bruce D."/>
            <person name="Goodwin L."/>
            <person name="Pitluck S."/>
            <person name="Peters L."/>
            <person name="Kyrpides N."/>
            <person name="Mavromatis K."/>
            <person name="Ivanova N."/>
            <person name="Mikhailova N."/>
            <person name="Chertkov O."/>
            <person name="Detter J.C."/>
            <person name="Tapia R."/>
            <person name="Han C."/>
            <person name="Land M."/>
            <person name="Hauser L."/>
            <person name="Markowitz V."/>
            <person name="Cheng J.-F."/>
            <person name="Hugenholtz P."/>
            <person name="Woyke T."/>
            <person name="Wu D."/>
            <person name="Gronow S."/>
            <person name="Wellnitz S."/>
            <person name="Brambilla E."/>
            <person name="Klenk H.-P."/>
            <person name="Eisen J.A."/>
        </authorList>
    </citation>
    <scope>NUCLEOTIDE SEQUENCE [LARGE SCALE GENOMIC DNA]</scope>
    <source>
        <strain evidence="3">ATCC BAA-1111 / DSM 21527 / NCTC 11395 / H</strain>
    </source>
</reference>
<protein>
    <submittedName>
        <fullName evidence="2">Uncharacterized protein</fullName>
    </submittedName>
</protein>
<organism evidence="2 3">
    <name type="scientific">Turneriella parva (strain ATCC BAA-1111 / DSM 21527 / NCTC 11395 / H)</name>
    <name type="common">Leptospira parva</name>
    <dbReference type="NCBI Taxonomy" id="869212"/>
    <lineage>
        <taxon>Bacteria</taxon>
        <taxon>Pseudomonadati</taxon>
        <taxon>Spirochaetota</taxon>
        <taxon>Spirochaetia</taxon>
        <taxon>Leptospirales</taxon>
        <taxon>Leptospiraceae</taxon>
        <taxon>Turneriella</taxon>
    </lineage>
</organism>
<dbReference type="InterPro" id="IPR019734">
    <property type="entry name" value="TPR_rpt"/>
</dbReference>
<dbReference type="InterPro" id="IPR011990">
    <property type="entry name" value="TPR-like_helical_dom_sf"/>
</dbReference>
<keyword evidence="1" id="KW-0802">TPR repeat</keyword>
<dbReference type="EMBL" id="CP002959">
    <property type="protein sequence ID" value="AFM11991.1"/>
    <property type="molecule type" value="Genomic_DNA"/>
</dbReference>
<dbReference type="HOGENOM" id="CLU_1119773_0_0_12"/>
<feature type="repeat" description="TPR" evidence="1">
    <location>
        <begin position="20"/>
        <end position="53"/>
    </location>
</feature>
<dbReference type="KEGG" id="tpx:Turpa_1343"/>
<gene>
    <name evidence="2" type="ordered locus">Turpa_1343</name>
</gene>
<evidence type="ECO:0000313" key="2">
    <source>
        <dbReference type="EMBL" id="AFM11991.1"/>
    </source>
</evidence>
<evidence type="ECO:0000256" key="1">
    <source>
        <dbReference type="PROSITE-ProRule" id="PRU00339"/>
    </source>
</evidence>
<proteinExistence type="predicted"/>
<dbReference type="Pfam" id="PF13414">
    <property type="entry name" value="TPR_11"/>
    <property type="match status" value="1"/>
</dbReference>
<sequence length="248" mass="28000">MRLISCLFCATSAFSINPKVVPIMEEANQFFEIGEFDQALAKYEQVLKLEPKHSDALYNGGMASHLGGKPARAAELWEILKLERPTDFQLHAKLVQAYAAVGDAAKTDSARNEIFALYGKLGAKERAGRESYCREQFVRKGFRVLALEFFELTGERAVRYAFVVLTADGKEDYRISLGSYDATTKISRELGEIGPKERVFHLDGYYKGGREHRTFEMYLGEPKYEEIKRTVIEILDGKKKASSSTKSK</sequence>
<dbReference type="PROSITE" id="PS50005">
    <property type="entry name" value="TPR"/>
    <property type="match status" value="1"/>
</dbReference>
<dbReference type="Gene3D" id="1.25.40.10">
    <property type="entry name" value="Tetratricopeptide repeat domain"/>
    <property type="match status" value="1"/>
</dbReference>
<accession>I4B3Y4</accession>
<dbReference type="AlphaFoldDB" id="I4B3Y4"/>
<dbReference type="Proteomes" id="UP000006048">
    <property type="component" value="Chromosome"/>
</dbReference>
<dbReference type="SUPFAM" id="SSF48452">
    <property type="entry name" value="TPR-like"/>
    <property type="match status" value="1"/>
</dbReference>
<dbReference type="STRING" id="869212.Turpa_1343"/>
<name>I4B3Y4_TURPD</name>